<organism evidence="3 4">
    <name type="scientific">Exophiala spinifera</name>
    <dbReference type="NCBI Taxonomy" id="91928"/>
    <lineage>
        <taxon>Eukaryota</taxon>
        <taxon>Fungi</taxon>
        <taxon>Dikarya</taxon>
        <taxon>Ascomycota</taxon>
        <taxon>Pezizomycotina</taxon>
        <taxon>Eurotiomycetes</taxon>
        <taxon>Chaetothyriomycetidae</taxon>
        <taxon>Chaetothyriales</taxon>
        <taxon>Herpotrichiellaceae</taxon>
        <taxon>Exophiala</taxon>
    </lineage>
</organism>
<protein>
    <recommendedName>
        <fullName evidence="2">DUF7908 domain-containing protein</fullName>
    </recommendedName>
</protein>
<dbReference type="Pfam" id="PF25485">
    <property type="entry name" value="DUF7908"/>
    <property type="match status" value="1"/>
</dbReference>
<gene>
    <name evidence="3" type="ORF">PV08_06169</name>
</gene>
<dbReference type="GeneID" id="27333252"/>
<feature type="compositionally biased region" description="Low complexity" evidence="1">
    <location>
        <begin position="129"/>
        <end position="152"/>
    </location>
</feature>
<dbReference type="AlphaFoldDB" id="A0A0D2BAW5"/>
<feature type="region of interest" description="Disordered" evidence="1">
    <location>
        <begin position="93"/>
        <end position="179"/>
    </location>
</feature>
<evidence type="ECO:0000313" key="3">
    <source>
        <dbReference type="EMBL" id="KIW16118.1"/>
    </source>
</evidence>
<dbReference type="InterPro" id="IPR057230">
    <property type="entry name" value="DUF7908"/>
</dbReference>
<feature type="compositionally biased region" description="Polar residues" evidence="1">
    <location>
        <begin position="118"/>
        <end position="128"/>
    </location>
</feature>
<evidence type="ECO:0000313" key="4">
    <source>
        <dbReference type="Proteomes" id="UP000053328"/>
    </source>
</evidence>
<dbReference type="HOGENOM" id="CLU_1503451_0_0_1"/>
<dbReference type="VEuPathDB" id="FungiDB:PV08_06169"/>
<accession>A0A0D2BAW5</accession>
<feature type="domain" description="DUF7908" evidence="2">
    <location>
        <begin position="2"/>
        <end position="104"/>
    </location>
</feature>
<proteinExistence type="predicted"/>
<reference evidence="3 4" key="1">
    <citation type="submission" date="2015-01" db="EMBL/GenBank/DDBJ databases">
        <title>The Genome Sequence of Exophiala spinifera CBS89968.</title>
        <authorList>
            <consortium name="The Broad Institute Genomics Platform"/>
            <person name="Cuomo C."/>
            <person name="de Hoog S."/>
            <person name="Gorbushina A."/>
            <person name="Stielow B."/>
            <person name="Teixiera M."/>
            <person name="Abouelleil A."/>
            <person name="Chapman S.B."/>
            <person name="Priest M."/>
            <person name="Young S.K."/>
            <person name="Wortman J."/>
            <person name="Nusbaum C."/>
            <person name="Birren B."/>
        </authorList>
    </citation>
    <scope>NUCLEOTIDE SEQUENCE [LARGE SCALE GENOMIC DNA]</scope>
    <source>
        <strain evidence="3 4">CBS 89968</strain>
    </source>
</reference>
<dbReference type="Proteomes" id="UP000053328">
    <property type="component" value="Unassembled WGS sequence"/>
</dbReference>
<name>A0A0D2BAW5_9EURO</name>
<sequence>MVTDVTEAAQFYLQRGQLITKQGQFVHLDVANGYAIFKSEKTPQDKGVSWRVDGQYLEVFGPRFNACGRRKGCTCLSQDENIFVEASRHPPFPCRQFVMRPNPGTRSLPSPTRPTPAQPVSTAPSTAVSPISTQNTTPPPTTRTFPSTTGEPTPNPSYDPDPELLPRTVGSYVDDMDEI</sequence>
<evidence type="ECO:0000256" key="1">
    <source>
        <dbReference type="SAM" id="MobiDB-lite"/>
    </source>
</evidence>
<keyword evidence="4" id="KW-1185">Reference proteome</keyword>
<dbReference type="RefSeq" id="XP_016236334.1">
    <property type="nucleotide sequence ID" value="XM_016380507.1"/>
</dbReference>
<dbReference type="EMBL" id="KN847495">
    <property type="protein sequence ID" value="KIW16118.1"/>
    <property type="molecule type" value="Genomic_DNA"/>
</dbReference>
<evidence type="ECO:0000259" key="2">
    <source>
        <dbReference type="Pfam" id="PF25485"/>
    </source>
</evidence>
<dbReference type="STRING" id="91928.A0A0D2BAW5"/>